<organism evidence="4 5">
    <name type="scientific">Syphacia muris</name>
    <dbReference type="NCBI Taxonomy" id="451379"/>
    <lineage>
        <taxon>Eukaryota</taxon>
        <taxon>Metazoa</taxon>
        <taxon>Ecdysozoa</taxon>
        <taxon>Nematoda</taxon>
        <taxon>Chromadorea</taxon>
        <taxon>Rhabditida</taxon>
        <taxon>Spirurina</taxon>
        <taxon>Oxyuridomorpha</taxon>
        <taxon>Oxyuroidea</taxon>
        <taxon>Oxyuridae</taxon>
        <taxon>Syphacia</taxon>
    </lineage>
</organism>
<dbReference type="PROSITE" id="PS51464">
    <property type="entry name" value="SIS"/>
    <property type="match status" value="1"/>
</dbReference>
<dbReference type="InterPro" id="IPR001347">
    <property type="entry name" value="SIS_dom"/>
</dbReference>
<keyword evidence="4" id="KW-1185">Reference proteome</keyword>
<dbReference type="NCBIfam" id="TIGR00274">
    <property type="entry name" value="N-acetylmuramic acid 6-phosphate etherase"/>
    <property type="match status" value="1"/>
</dbReference>
<dbReference type="AlphaFoldDB" id="A0A0N5ADF6"/>
<dbReference type="Gene3D" id="3.40.50.10490">
    <property type="entry name" value="Glucose-6-phosphate isomerase like protein, domain 1"/>
    <property type="match status" value="1"/>
</dbReference>
<dbReference type="CDD" id="cd05007">
    <property type="entry name" value="SIS_Etherase"/>
    <property type="match status" value="1"/>
</dbReference>
<accession>A0A0N5ADF6</accession>
<dbReference type="GO" id="GO:0016835">
    <property type="term" value="F:carbon-oxygen lyase activity"/>
    <property type="evidence" value="ECO:0007669"/>
    <property type="project" value="InterPro"/>
</dbReference>
<evidence type="ECO:0000256" key="1">
    <source>
        <dbReference type="ARBA" id="ARBA00023239"/>
    </source>
</evidence>
<dbReference type="InterPro" id="IPR009060">
    <property type="entry name" value="UBA-like_sf"/>
</dbReference>
<name>A0A0N5ADF6_9BILA</name>
<dbReference type="InterPro" id="IPR005486">
    <property type="entry name" value="Glucokinase_regulatory_CS"/>
</dbReference>
<dbReference type="WBParaSite" id="SMUV_0000220501-mRNA-1">
    <property type="protein sequence ID" value="SMUV_0000220501-mRNA-1"/>
    <property type="gene ID" value="SMUV_0000220501"/>
</dbReference>
<dbReference type="NCBIfam" id="NF009222">
    <property type="entry name" value="PRK12570.1"/>
    <property type="match status" value="1"/>
</dbReference>
<keyword evidence="2" id="KW-0119">Carbohydrate metabolism</keyword>
<reference evidence="5" key="1">
    <citation type="submission" date="2017-02" db="UniProtKB">
        <authorList>
            <consortium name="WormBaseParasite"/>
        </authorList>
    </citation>
    <scope>IDENTIFICATION</scope>
</reference>
<feature type="domain" description="SIS" evidence="3">
    <location>
        <begin position="62"/>
        <end position="225"/>
    </location>
</feature>
<protein>
    <submittedName>
        <fullName evidence="5">SIS domain-containing protein</fullName>
    </submittedName>
</protein>
<dbReference type="InterPro" id="IPR046348">
    <property type="entry name" value="SIS_dom_sf"/>
</dbReference>
<dbReference type="SUPFAM" id="SSF46934">
    <property type="entry name" value="UBA-like"/>
    <property type="match status" value="1"/>
</dbReference>
<dbReference type="PROSITE" id="PS01272">
    <property type="entry name" value="GCKR"/>
    <property type="match status" value="1"/>
</dbReference>
<dbReference type="GO" id="GO:0009254">
    <property type="term" value="P:peptidoglycan turnover"/>
    <property type="evidence" value="ECO:0007669"/>
    <property type="project" value="TreeGrafter"/>
</dbReference>
<dbReference type="GO" id="GO:0016803">
    <property type="term" value="F:ether hydrolase activity"/>
    <property type="evidence" value="ECO:0007669"/>
    <property type="project" value="TreeGrafter"/>
</dbReference>
<dbReference type="SUPFAM" id="SSF53697">
    <property type="entry name" value="SIS domain"/>
    <property type="match status" value="1"/>
</dbReference>
<dbReference type="FunFam" id="3.40.50.10490:FF:000014">
    <property type="entry name" value="N-acetylmuramic acid 6-phosphate etherase"/>
    <property type="match status" value="1"/>
</dbReference>
<dbReference type="Proteomes" id="UP000046393">
    <property type="component" value="Unplaced"/>
</dbReference>
<sequence>MSSSKLREQLKVLTTEAINPAFNLIDCMTTIEIAELMNSEDAKVPSAIKQVLPEIAASVDSITNRMEKGGRLIYAGSGTAGRIGVLDAVECVPTFNTPVGEVVGIIAGGEGAMMLAVEGAEDNATLAENDLKKINLSALDAVVGISASGRTPFAIGAMKYAKNIGALTVGLACNRNSELCANADHRIEVIVGPEIVAGSTRLKAGTAQKLVCNMLSTLTMIKLGKTYGNLMVNLRATNQKLIARSYLIVKEATGASEEEVARALDTFDGDVKCAVVAILSGNHQDAKRALVKAKGRIRDALMMLRRNTSEQK</sequence>
<evidence type="ECO:0000313" key="5">
    <source>
        <dbReference type="WBParaSite" id="SMUV_0000220501-mRNA-1"/>
    </source>
</evidence>
<proteinExistence type="inferred from homology"/>
<dbReference type="Pfam" id="PF22645">
    <property type="entry name" value="GKRP_SIS_N"/>
    <property type="match status" value="1"/>
</dbReference>
<evidence type="ECO:0000313" key="4">
    <source>
        <dbReference type="Proteomes" id="UP000046393"/>
    </source>
</evidence>
<dbReference type="NCBIfam" id="NF003915">
    <property type="entry name" value="PRK05441.1"/>
    <property type="match status" value="1"/>
</dbReference>
<dbReference type="InterPro" id="IPR005488">
    <property type="entry name" value="Etherase_MurQ"/>
</dbReference>
<dbReference type="GO" id="GO:0097367">
    <property type="term" value="F:carbohydrate derivative binding"/>
    <property type="evidence" value="ECO:0007669"/>
    <property type="project" value="InterPro"/>
</dbReference>
<dbReference type="GO" id="GO:0046348">
    <property type="term" value="P:amino sugar catabolic process"/>
    <property type="evidence" value="ECO:0007669"/>
    <property type="project" value="InterPro"/>
</dbReference>
<keyword evidence="1" id="KW-0456">Lyase</keyword>
<dbReference type="InterPro" id="IPR040190">
    <property type="entry name" value="MURQ/GCKR"/>
</dbReference>
<dbReference type="STRING" id="451379.A0A0N5ADF6"/>
<evidence type="ECO:0000256" key="2">
    <source>
        <dbReference type="ARBA" id="ARBA00023277"/>
    </source>
</evidence>
<evidence type="ECO:0000259" key="3">
    <source>
        <dbReference type="PROSITE" id="PS51464"/>
    </source>
</evidence>
<dbReference type="PANTHER" id="PTHR10088:SF4">
    <property type="entry name" value="GLUCOKINASE REGULATORY PROTEIN"/>
    <property type="match status" value="1"/>
</dbReference>
<dbReference type="Gene3D" id="1.10.8.1080">
    <property type="match status" value="1"/>
</dbReference>
<dbReference type="PANTHER" id="PTHR10088">
    <property type="entry name" value="GLUCOKINASE REGULATORY PROTEIN"/>
    <property type="match status" value="1"/>
</dbReference>
<dbReference type="HAMAP" id="MF_00068">
    <property type="entry name" value="MurQ"/>
    <property type="match status" value="1"/>
</dbReference>